<comment type="similarity">
    <text evidence="1">Belongs to the peptidase U62 family.</text>
</comment>
<evidence type="ECO:0000259" key="5">
    <source>
        <dbReference type="Pfam" id="PF01523"/>
    </source>
</evidence>
<evidence type="ECO:0000256" key="2">
    <source>
        <dbReference type="ARBA" id="ARBA00022670"/>
    </source>
</evidence>
<organism evidence="7 8">
    <name type="scientific">Muiribacterium halophilum</name>
    <dbReference type="NCBI Taxonomy" id="2053465"/>
    <lineage>
        <taxon>Bacteria</taxon>
        <taxon>Candidatus Muiribacteriota</taxon>
        <taxon>Candidatus Muiribacteriia</taxon>
        <taxon>Candidatus Muiribacteriales</taxon>
        <taxon>Candidatus Muiribacteriaceae</taxon>
        <taxon>Candidatus Muiribacterium</taxon>
    </lineage>
</organism>
<dbReference type="Gene3D" id="3.30.2290.10">
    <property type="entry name" value="PmbA/TldD superfamily"/>
    <property type="match status" value="1"/>
</dbReference>
<dbReference type="GO" id="GO:0005829">
    <property type="term" value="C:cytosol"/>
    <property type="evidence" value="ECO:0007669"/>
    <property type="project" value="TreeGrafter"/>
</dbReference>
<dbReference type="GO" id="GO:0006508">
    <property type="term" value="P:proteolysis"/>
    <property type="evidence" value="ECO:0007669"/>
    <property type="project" value="UniProtKB-KW"/>
</dbReference>
<dbReference type="InterPro" id="IPR036059">
    <property type="entry name" value="TldD/PmbA_sf"/>
</dbReference>
<gene>
    <name evidence="7" type="ORF">C0601_09795</name>
</gene>
<dbReference type="Pfam" id="PF19289">
    <property type="entry name" value="PmbA_TldD_3rd"/>
    <property type="match status" value="1"/>
</dbReference>
<evidence type="ECO:0000256" key="1">
    <source>
        <dbReference type="ARBA" id="ARBA00005836"/>
    </source>
</evidence>
<reference evidence="7 8" key="1">
    <citation type="submission" date="2017-11" db="EMBL/GenBank/DDBJ databases">
        <title>Genome-resolved metagenomics identifies genetic mobility, metabolic interactions, and unexpected diversity in perchlorate-reducing communities.</title>
        <authorList>
            <person name="Barnum T.P."/>
            <person name="Figueroa I.A."/>
            <person name="Carlstrom C.I."/>
            <person name="Lucas L.N."/>
            <person name="Engelbrektson A.L."/>
            <person name="Coates J.D."/>
        </authorList>
    </citation>
    <scope>NUCLEOTIDE SEQUENCE [LARGE SCALE GENOMIC DNA]</scope>
    <source>
        <strain evidence="7">BM706</strain>
    </source>
</reference>
<dbReference type="InterPro" id="IPR002510">
    <property type="entry name" value="Metalloprtase-TldD/E_N"/>
</dbReference>
<accession>A0A2N5ZDM2</accession>
<evidence type="ECO:0000256" key="3">
    <source>
        <dbReference type="ARBA" id="ARBA00022801"/>
    </source>
</evidence>
<dbReference type="Pfam" id="PF01523">
    <property type="entry name" value="PmbA_TldD_1st"/>
    <property type="match status" value="1"/>
</dbReference>
<dbReference type="Proteomes" id="UP000234857">
    <property type="component" value="Unassembled WGS sequence"/>
</dbReference>
<evidence type="ECO:0000313" key="8">
    <source>
        <dbReference type="Proteomes" id="UP000234857"/>
    </source>
</evidence>
<keyword evidence="4" id="KW-0482">Metalloprotease</keyword>
<feature type="domain" description="Metalloprotease TldD/E C-terminal" evidence="6">
    <location>
        <begin position="212"/>
        <end position="443"/>
    </location>
</feature>
<evidence type="ECO:0000313" key="7">
    <source>
        <dbReference type="EMBL" id="PLX16760.1"/>
    </source>
</evidence>
<name>A0A2N5ZDM2_MUIH1</name>
<dbReference type="InterPro" id="IPR035068">
    <property type="entry name" value="TldD/PmbA_N"/>
</dbReference>
<proteinExistence type="inferred from homology"/>
<dbReference type="AlphaFoldDB" id="A0A2N5ZDM2"/>
<dbReference type="GO" id="GO:0008237">
    <property type="term" value="F:metallopeptidase activity"/>
    <property type="evidence" value="ECO:0007669"/>
    <property type="project" value="UniProtKB-KW"/>
</dbReference>
<keyword evidence="2" id="KW-0645">Protease</keyword>
<dbReference type="SUPFAM" id="SSF111283">
    <property type="entry name" value="Putative modulator of DNA gyrase, PmbA/TldD"/>
    <property type="match status" value="1"/>
</dbReference>
<dbReference type="EMBL" id="PKTG01000107">
    <property type="protein sequence ID" value="PLX16760.1"/>
    <property type="molecule type" value="Genomic_DNA"/>
</dbReference>
<protein>
    <submittedName>
        <fullName evidence="7">TldD/PmbA family protein</fullName>
    </submittedName>
</protein>
<feature type="domain" description="Metalloprotease TldD/E N-terminal" evidence="5">
    <location>
        <begin position="11"/>
        <end position="63"/>
    </location>
</feature>
<comment type="caution">
    <text evidence="7">The sequence shown here is derived from an EMBL/GenBank/DDBJ whole genome shotgun (WGS) entry which is preliminary data.</text>
</comment>
<dbReference type="PANTHER" id="PTHR30624">
    <property type="entry name" value="UNCHARACTERIZED PROTEIN TLDD AND PMBA"/>
    <property type="match status" value="1"/>
</dbReference>
<dbReference type="InterPro" id="IPR051463">
    <property type="entry name" value="Peptidase_U62_metallo"/>
</dbReference>
<evidence type="ECO:0000259" key="6">
    <source>
        <dbReference type="Pfam" id="PF19289"/>
    </source>
</evidence>
<sequence length="444" mass="50101">MFKYNSQLYTDVRIEKSFSTNIRFRQKEMENFLEREENGVFIRIYNGSKWYYSSFTDIKKIQQEIDILSDLALKEKRENDLLEEVFEINTGDQRLFFKEKVSDIKSSKKINLLKSYFPLLNQEPLLKTFTATYLDKYIEKEFVSSLGTRLKHDFQYAGVIFGMNFSNDNDVFQEKFSFASDDFKRLNTLTSKLAKQIKDSVNFLNNAKPIEPGKYTVVLSPSAAGVFAHESFGHKSESDFMIGDDTMAKEWKIGKKVGADILSIVDDGNERGMGFCPYDDEGTSARKTYLIKDGYLSGRLHSCLTAALLGESGTGNARALNFQFEPIVRMTTTYIEAGDMTKEELFKSVKEGIYVQSIKHGSGLSTFTLAPSLAWYIKDGKISHPVKVSVVSGNVFETLSKVEALSDEVELLSFAGGGCGKMEQYPLPVGFGGPYVKVSELMVQ</sequence>
<evidence type="ECO:0000256" key="4">
    <source>
        <dbReference type="ARBA" id="ARBA00023049"/>
    </source>
</evidence>
<keyword evidence="3" id="KW-0378">Hydrolase</keyword>
<dbReference type="PANTHER" id="PTHR30624:SF0">
    <property type="entry name" value="METALLOPROTEASE SLR0863"/>
    <property type="match status" value="1"/>
</dbReference>
<dbReference type="InterPro" id="IPR045569">
    <property type="entry name" value="Metalloprtase-TldD/E_C"/>
</dbReference>